<proteinExistence type="inferred from homology"/>
<evidence type="ECO:0000256" key="1">
    <source>
        <dbReference type="ARBA" id="ARBA00038283"/>
    </source>
</evidence>
<evidence type="ECO:0000313" key="3">
    <source>
        <dbReference type="EMBL" id="OUJ68002.1"/>
    </source>
</evidence>
<dbReference type="Pfam" id="PF21205">
    <property type="entry name" value="Rep3_C"/>
    <property type="match status" value="1"/>
</dbReference>
<evidence type="ECO:0000259" key="2">
    <source>
        <dbReference type="Pfam" id="PF01051"/>
    </source>
</evidence>
<dbReference type="InterPro" id="IPR000525">
    <property type="entry name" value="Initiator_Rep_WH1"/>
</dbReference>
<dbReference type="GO" id="GO:0003887">
    <property type="term" value="F:DNA-directed DNA polymerase activity"/>
    <property type="evidence" value="ECO:0007669"/>
    <property type="project" value="InterPro"/>
</dbReference>
<dbReference type="OrthoDB" id="867244at2"/>
<dbReference type="Gene3D" id="1.10.10.10">
    <property type="entry name" value="Winged helix-like DNA-binding domain superfamily/Winged helix DNA-binding domain"/>
    <property type="match status" value="2"/>
</dbReference>
<dbReference type="InterPro" id="IPR036390">
    <property type="entry name" value="WH_DNA-bd_sf"/>
</dbReference>
<evidence type="ECO:0000313" key="4">
    <source>
        <dbReference type="Proteomes" id="UP000194873"/>
    </source>
</evidence>
<reference evidence="3 4" key="1">
    <citation type="submission" date="2017-01" db="EMBL/GenBank/DDBJ databases">
        <title>A new Hymenobacter.</title>
        <authorList>
            <person name="Liang Y."/>
            <person name="Feng F."/>
        </authorList>
    </citation>
    <scope>NUCLEOTIDE SEQUENCE [LARGE SCALE GENOMIC DNA]</scope>
    <source>
        <strain evidence="3">MIMBbqt21</strain>
    </source>
</reference>
<dbReference type="InterPro" id="IPR036388">
    <property type="entry name" value="WH-like_DNA-bd_sf"/>
</dbReference>
<dbReference type="Proteomes" id="UP000194873">
    <property type="component" value="Unassembled WGS sequence"/>
</dbReference>
<feature type="domain" description="Initiator Rep protein WH1" evidence="2">
    <location>
        <begin position="78"/>
        <end position="220"/>
    </location>
</feature>
<comment type="similarity">
    <text evidence="1">Belongs to the initiator RepB protein family.</text>
</comment>
<name>A0A243W7K7_9BACT</name>
<dbReference type="EMBL" id="MTSE01000058">
    <property type="protein sequence ID" value="OUJ68002.1"/>
    <property type="molecule type" value="Genomic_DNA"/>
</dbReference>
<gene>
    <name evidence="3" type="ORF">BXP70_28295</name>
</gene>
<sequence length="398" mass="45047">MADKRYPGTTYEKKRGKWKGQVRKNGKTQNLGYFLSQEEAYAAVLKAKEDTETAIGEITGALPTSYLSAIQKSRRTETVAQSNVLIERPWSMTILEARIFVLLLRGLQGSDAVNKRITVPIADLIGPQHVGGRTYQLLHAALDSLGAIRIDLPMPNKKNDYHKAPLMGSLQLDSGQGTISGYFSTEVMPYLTNLIESFTLGQVADLLSIKNPNTYKYYWLMLMWKFRSPHTVAIDELRELTSGKDTYPQFSDYRNRVLKPSLEELKTLNFDISYTEKKLGRAVDAIEFHIKYSSAEKVRPKQLELPLEAAALPVSASSPIPVSDFKGRVAGRMQKFKLEAYQIERILLLSEEELKRLMKETHQLLKEYESGTKVFDNIAATAMSRINQLFPQLYPKAK</sequence>
<accession>A0A243W7K7</accession>
<dbReference type="AlphaFoldDB" id="A0A243W7K7"/>
<keyword evidence="4" id="KW-1185">Reference proteome</keyword>
<dbReference type="GO" id="GO:0006270">
    <property type="term" value="P:DNA replication initiation"/>
    <property type="evidence" value="ECO:0007669"/>
    <property type="project" value="InterPro"/>
</dbReference>
<comment type="caution">
    <text evidence="3">The sequence shown here is derived from an EMBL/GenBank/DDBJ whole genome shotgun (WGS) entry which is preliminary data.</text>
</comment>
<dbReference type="SUPFAM" id="SSF46785">
    <property type="entry name" value="Winged helix' DNA-binding domain"/>
    <property type="match status" value="2"/>
</dbReference>
<protein>
    <recommendedName>
        <fullName evidence="2">Initiator Rep protein WH1 domain-containing protein</fullName>
    </recommendedName>
</protein>
<dbReference type="RefSeq" id="WP_086597471.1">
    <property type="nucleotide sequence ID" value="NZ_MTSE01000058.1"/>
</dbReference>
<dbReference type="Pfam" id="PF01051">
    <property type="entry name" value="Rep3_N"/>
    <property type="match status" value="1"/>
</dbReference>
<organism evidence="3 4">
    <name type="scientific">Hymenobacter crusticola</name>
    <dbReference type="NCBI Taxonomy" id="1770526"/>
    <lineage>
        <taxon>Bacteria</taxon>
        <taxon>Pseudomonadati</taxon>
        <taxon>Bacteroidota</taxon>
        <taxon>Cytophagia</taxon>
        <taxon>Cytophagales</taxon>
        <taxon>Hymenobacteraceae</taxon>
        <taxon>Hymenobacter</taxon>
    </lineage>
</organism>